<dbReference type="SUPFAM" id="SSF55729">
    <property type="entry name" value="Acyl-CoA N-acyltransferases (Nat)"/>
    <property type="match status" value="1"/>
</dbReference>
<feature type="domain" description="N-acetyltransferase" evidence="3">
    <location>
        <begin position="70"/>
        <end position="212"/>
    </location>
</feature>
<dbReference type="PANTHER" id="PTHR43800:SF1">
    <property type="entry name" value="PEPTIDYL-LYSINE N-ACETYLTRANSFERASE YJAB"/>
    <property type="match status" value="1"/>
</dbReference>
<sequence length="212" mass="23648">MPERAKPTSNRTLSARTAQEMVWPAWSHHEYGSPKSGSPAIRPQHPAIPKVATHDIAERTSYIPPGTGSTMIRDYTESDLEAVLEIWLQASAKAHDFVGRTYWESQLGNMRTIYIPASENYVYETDSGIAGFYSLHEDMLAAIFVAPEHQGQGVGKALLHHAKSQRTRLRLSVYQENQASCGFYLSQGFAVVDEQPDEHTGHLEYTMIFPAG</sequence>
<accession>A0A1J5NE02</accession>
<dbReference type="AlphaFoldDB" id="A0A1J5NE02"/>
<keyword evidence="5" id="KW-1185">Reference proteome</keyword>
<evidence type="ECO:0000259" key="3">
    <source>
        <dbReference type="PROSITE" id="PS51186"/>
    </source>
</evidence>
<organism evidence="4 5">
    <name type="scientific">Pseudodesulfovibrio hydrargyri</name>
    <dbReference type="NCBI Taxonomy" id="2125990"/>
    <lineage>
        <taxon>Bacteria</taxon>
        <taxon>Pseudomonadati</taxon>
        <taxon>Thermodesulfobacteriota</taxon>
        <taxon>Desulfovibrionia</taxon>
        <taxon>Desulfovibrionales</taxon>
        <taxon>Desulfovibrionaceae</taxon>
    </lineage>
</organism>
<dbReference type="NCBIfam" id="NF007853">
    <property type="entry name" value="PRK10562.1"/>
    <property type="match status" value="1"/>
</dbReference>
<dbReference type="CDD" id="cd04301">
    <property type="entry name" value="NAT_SF"/>
    <property type="match status" value="1"/>
</dbReference>
<dbReference type="GO" id="GO:0016747">
    <property type="term" value="F:acyltransferase activity, transferring groups other than amino-acyl groups"/>
    <property type="evidence" value="ECO:0007669"/>
    <property type="project" value="InterPro"/>
</dbReference>
<reference evidence="4 5" key="1">
    <citation type="submission" date="2015-09" db="EMBL/GenBank/DDBJ databases">
        <title>Genome of Desulfovibrio dechloracetivorans BerOc1, a mercury methylating strain isolated from highly hydrocarbons and metals contaminated coastal sediments.</title>
        <authorList>
            <person name="Goni Urriza M."/>
            <person name="Gassie C."/>
            <person name="Bouchez O."/>
            <person name="Klopp C."/>
            <person name="Ranchou-Peyruse A."/>
            <person name="Remy G."/>
        </authorList>
    </citation>
    <scope>NUCLEOTIDE SEQUENCE [LARGE SCALE GENOMIC DNA]</scope>
    <source>
        <strain evidence="4 5">BerOc1</strain>
    </source>
</reference>
<dbReference type="Gene3D" id="3.40.630.30">
    <property type="match status" value="1"/>
</dbReference>
<protein>
    <submittedName>
        <fullName evidence="4">Putative N-acetyltransferase YjaB</fullName>
        <ecNumber evidence="4">2.3.1.-</ecNumber>
    </submittedName>
</protein>
<dbReference type="InterPro" id="IPR016181">
    <property type="entry name" value="Acyl_CoA_acyltransferase"/>
</dbReference>
<evidence type="ECO:0000313" key="5">
    <source>
        <dbReference type="Proteomes" id="UP000181901"/>
    </source>
</evidence>
<dbReference type="Proteomes" id="UP000181901">
    <property type="component" value="Unassembled WGS sequence"/>
</dbReference>
<dbReference type="PANTHER" id="PTHR43800">
    <property type="entry name" value="PEPTIDYL-LYSINE N-ACETYLTRANSFERASE YJAB"/>
    <property type="match status" value="1"/>
</dbReference>
<dbReference type="PROSITE" id="PS51186">
    <property type="entry name" value="GNAT"/>
    <property type="match status" value="1"/>
</dbReference>
<dbReference type="EMBL" id="LKAQ01000004">
    <property type="protein sequence ID" value="OIQ49937.1"/>
    <property type="molecule type" value="Genomic_DNA"/>
</dbReference>
<evidence type="ECO:0000256" key="2">
    <source>
        <dbReference type="ARBA" id="ARBA00023315"/>
    </source>
</evidence>
<keyword evidence="1 4" id="KW-0808">Transferase</keyword>
<comment type="caution">
    <text evidence="4">The sequence shown here is derived from an EMBL/GenBank/DDBJ whole genome shotgun (WGS) entry which is preliminary data.</text>
</comment>
<evidence type="ECO:0000313" key="4">
    <source>
        <dbReference type="EMBL" id="OIQ49937.1"/>
    </source>
</evidence>
<dbReference type="EC" id="2.3.1.-" evidence="4"/>
<gene>
    <name evidence="4" type="primary">yjaB_2</name>
    <name evidence="4" type="ORF">BerOc1_01865</name>
</gene>
<evidence type="ECO:0000256" key="1">
    <source>
        <dbReference type="ARBA" id="ARBA00022679"/>
    </source>
</evidence>
<proteinExistence type="predicted"/>
<name>A0A1J5NE02_9BACT</name>
<dbReference type="Pfam" id="PF13508">
    <property type="entry name" value="Acetyltransf_7"/>
    <property type="match status" value="1"/>
</dbReference>
<keyword evidence="2 4" id="KW-0012">Acyltransferase</keyword>
<dbReference type="InterPro" id="IPR000182">
    <property type="entry name" value="GNAT_dom"/>
</dbReference>